<reference evidence="2 3" key="1">
    <citation type="journal article" date="2024" name="Commun. Biol.">
        <title>Comparative genomic analysis of thermophilic fungi reveals convergent evolutionary adaptations and gene losses.</title>
        <authorList>
            <person name="Steindorff A.S."/>
            <person name="Aguilar-Pontes M.V."/>
            <person name="Robinson A.J."/>
            <person name="Andreopoulos B."/>
            <person name="LaButti K."/>
            <person name="Kuo A."/>
            <person name="Mondo S."/>
            <person name="Riley R."/>
            <person name="Otillar R."/>
            <person name="Haridas S."/>
            <person name="Lipzen A."/>
            <person name="Grimwood J."/>
            <person name="Schmutz J."/>
            <person name="Clum A."/>
            <person name="Reid I.D."/>
            <person name="Moisan M.C."/>
            <person name="Butler G."/>
            <person name="Nguyen T.T.M."/>
            <person name="Dewar K."/>
            <person name="Conant G."/>
            <person name="Drula E."/>
            <person name="Henrissat B."/>
            <person name="Hansel C."/>
            <person name="Singer S."/>
            <person name="Hutchinson M.I."/>
            <person name="de Vries R.P."/>
            <person name="Natvig D.O."/>
            <person name="Powell A.J."/>
            <person name="Tsang A."/>
            <person name="Grigoriev I.V."/>
        </authorList>
    </citation>
    <scope>NUCLEOTIDE SEQUENCE [LARGE SCALE GENOMIC DNA]</scope>
    <source>
        <strain evidence="2 3">CBS 494.80</strain>
    </source>
</reference>
<evidence type="ECO:0000313" key="3">
    <source>
        <dbReference type="Proteomes" id="UP001595075"/>
    </source>
</evidence>
<sequence length="83" mass="9101">MPKRQPHPSSSSPLPALLCVLHLVFITHSFGRVVATVITCIASSPQVTHSAIRTCLDIVLGPFNNPRFEPTRKKPGRLKVQFG</sequence>
<keyword evidence="1" id="KW-0732">Signal</keyword>
<dbReference type="EMBL" id="JAZHXI010000020">
    <property type="protein sequence ID" value="KAL2060980.1"/>
    <property type="molecule type" value="Genomic_DNA"/>
</dbReference>
<proteinExistence type="predicted"/>
<protein>
    <recommendedName>
        <fullName evidence="4">Secreted protein</fullName>
    </recommendedName>
</protein>
<comment type="caution">
    <text evidence="2">The sequence shown here is derived from an EMBL/GenBank/DDBJ whole genome shotgun (WGS) entry which is preliminary data.</text>
</comment>
<dbReference type="Proteomes" id="UP001595075">
    <property type="component" value="Unassembled WGS sequence"/>
</dbReference>
<name>A0ABR4BTL3_9HELO</name>
<evidence type="ECO:0000313" key="2">
    <source>
        <dbReference type="EMBL" id="KAL2060980.1"/>
    </source>
</evidence>
<keyword evidence="3" id="KW-1185">Reference proteome</keyword>
<gene>
    <name evidence="2" type="ORF">VTL71DRAFT_9032</name>
</gene>
<feature type="signal peptide" evidence="1">
    <location>
        <begin position="1"/>
        <end position="31"/>
    </location>
</feature>
<accession>A0ABR4BTL3</accession>
<evidence type="ECO:0008006" key="4">
    <source>
        <dbReference type="Google" id="ProtNLM"/>
    </source>
</evidence>
<organism evidence="2 3">
    <name type="scientific">Oculimacula yallundae</name>
    <dbReference type="NCBI Taxonomy" id="86028"/>
    <lineage>
        <taxon>Eukaryota</taxon>
        <taxon>Fungi</taxon>
        <taxon>Dikarya</taxon>
        <taxon>Ascomycota</taxon>
        <taxon>Pezizomycotina</taxon>
        <taxon>Leotiomycetes</taxon>
        <taxon>Helotiales</taxon>
        <taxon>Ploettnerulaceae</taxon>
        <taxon>Oculimacula</taxon>
    </lineage>
</organism>
<feature type="chain" id="PRO_5046656247" description="Secreted protein" evidence="1">
    <location>
        <begin position="32"/>
        <end position="83"/>
    </location>
</feature>
<evidence type="ECO:0000256" key="1">
    <source>
        <dbReference type="SAM" id="SignalP"/>
    </source>
</evidence>